<evidence type="ECO:0000313" key="2">
    <source>
        <dbReference type="Proteomes" id="UP000557872"/>
    </source>
</evidence>
<proteinExistence type="predicted"/>
<dbReference type="RefSeq" id="WP_178931647.1">
    <property type="nucleotide sequence ID" value="NZ_JACBAZ010000002.1"/>
</dbReference>
<reference evidence="1 2" key="1">
    <citation type="submission" date="2020-07" db="EMBL/GenBank/DDBJ databases">
        <title>Roseicoccus Jingziensis gen. nov., sp. nov., isolated from coastal seawater.</title>
        <authorList>
            <person name="Feng X."/>
        </authorList>
    </citation>
    <scope>NUCLEOTIDE SEQUENCE [LARGE SCALE GENOMIC DNA]</scope>
    <source>
        <strain evidence="1 2">N1E253</strain>
    </source>
</reference>
<name>A0A851GBI7_9BACT</name>
<organism evidence="1 2">
    <name type="scientific">Oceaniferula marina</name>
    <dbReference type="NCBI Taxonomy" id="2748318"/>
    <lineage>
        <taxon>Bacteria</taxon>
        <taxon>Pseudomonadati</taxon>
        <taxon>Verrucomicrobiota</taxon>
        <taxon>Verrucomicrobiia</taxon>
        <taxon>Verrucomicrobiales</taxon>
        <taxon>Verrucomicrobiaceae</taxon>
        <taxon>Oceaniferula</taxon>
    </lineage>
</organism>
<evidence type="ECO:0000313" key="1">
    <source>
        <dbReference type="EMBL" id="NWK55108.1"/>
    </source>
</evidence>
<keyword evidence="2" id="KW-1185">Reference proteome</keyword>
<dbReference type="EMBL" id="JACBAZ010000002">
    <property type="protein sequence ID" value="NWK55108.1"/>
    <property type="molecule type" value="Genomic_DNA"/>
</dbReference>
<protein>
    <submittedName>
        <fullName evidence="1">Uncharacterized protein</fullName>
    </submittedName>
</protein>
<dbReference type="Proteomes" id="UP000557872">
    <property type="component" value="Unassembled WGS sequence"/>
</dbReference>
<sequence>MSAHFQIQVDYNHTAFTPGDTISGKLQWTPTSDAKTVGFRLFWYTSGKGTQDIEVIEELEWPANQGEGSFAFTLPNSPYSFSGTLVSLIWALEAVLLPDQESESYVFQLTPDGREIHLQPVENSQVGGGKKKWFRQR</sequence>
<comment type="caution">
    <text evidence="1">The sequence shown here is derived from an EMBL/GenBank/DDBJ whole genome shotgun (WGS) entry which is preliminary data.</text>
</comment>
<dbReference type="AlphaFoldDB" id="A0A851GBI7"/>
<accession>A0A851GBI7</accession>
<gene>
    <name evidence="1" type="ORF">HW115_05770</name>
</gene>